<dbReference type="SUPFAM" id="SSF51735">
    <property type="entry name" value="NAD(P)-binding Rossmann-fold domains"/>
    <property type="match status" value="1"/>
</dbReference>
<protein>
    <submittedName>
        <fullName evidence="2">Zinc-binding alcohol dehydrogenase family protein</fullName>
    </submittedName>
</protein>
<reference evidence="3" key="1">
    <citation type="journal article" date="2018" name="Nat. Microbiol.">
        <title>Leveraging single-cell genomics to expand the fungal tree of life.</title>
        <authorList>
            <person name="Ahrendt S.R."/>
            <person name="Quandt C.A."/>
            <person name="Ciobanu D."/>
            <person name="Clum A."/>
            <person name="Salamov A."/>
            <person name="Andreopoulos B."/>
            <person name="Cheng J.F."/>
            <person name="Woyke T."/>
            <person name="Pelin A."/>
            <person name="Henrissat B."/>
            <person name="Reynolds N.K."/>
            <person name="Benny G.L."/>
            <person name="Smith M.E."/>
            <person name="James T.Y."/>
            <person name="Grigoriev I.V."/>
        </authorList>
    </citation>
    <scope>NUCLEOTIDE SEQUENCE [LARGE SCALE GENOMIC DNA]</scope>
</reference>
<dbReference type="OrthoDB" id="201656at2759"/>
<dbReference type="PANTHER" id="PTHR43482">
    <property type="entry name" value="PROTEIN AST1-RELATED"/>
    <property type="match status" value="1"/>
</dbReference>
<dbReference type="InterPro" id="IPR013154">
    <property type="entry name" value="ADH-like_N"/>
</dbReference>
<organism evidence="2 3">
    <name type="scientific">Blyttiomyces helicus</name>
    <dbReference type="NCBI Taxonomy" id="388810"/>
    <lineage>
        <taxon>Eukaryota</taxon>
        <taxon>Fungi</taxon>
        <taxon>Fungi incertae sedis</taxon>
        <taxon>Chytridiomycota</taxon>
        <taxon>Chytridiomycota incertae sedis</taxon>
        <taxon>Chytridiomycetes</taxon>
        <taxon>Chytridiomycetes incertae sedis</taxon>
        <taxon>Blyttiomyces</taxon>
    </lineage>
</organism>
<dbReference type="Pfam" id="PF08240">
    <property type="entry name" value="ADH_N"/>
    <property type="match status" value="1"/>
</dbReference>
<dbReference type="EMBL" id="KZ997989">
    <property type="protein sequence ID" value="RKO86689.1"/>
    <property type="molecule type" value="Genomic_DNA"/>
</dbReference>
<dbReference type="InterPro" id="IPR011032">
    <property type="entry name" value="GroES-like_sf"/>
</dbReference>
<dbReference type="AlphaFoldDB" id="A0A4P9W324"/>
<accession>A0A4P9W324</accession>
<evidence type="ECO:0000259" key="1">
    <source>
        <dbReference type="SMART" id="SM00829"/>
    </source>
</evidence>
<dbReference type="SUPFAM" id="SSF50129">
    <property type="entry name" value="GroES-like"/>
    <property type="match status" value="1"/>
</dbReference>
<dbReference type="InterPro" id="IPR036291">
    <property type="entry name" value="NAD(P)-bd_dom_sf"/>
</dbReference>
<feature type="domain" description="Enoyl reductase (ER)" evidence="1">
    <location>
        <begin position="6"/>
        <end position="310"/>
    </location>
</feature>
<dbReference type="InterPro" id="IPR052585">
    <property type="entry name" value="Lipid_raft_assoc_Zn_ADH"/>
</dbReference>
<feature type="non-terminal residue" evidence="2">
    <location>
        <position position="1"/>
    </location>
</feature>
<evidence type="ECO:0000313" key="2">
    <source>
        <dbReference type="EMBL" id="RKO86689.1"/>
    </source>
</evidence>
<dbReference type="InterPro" id="IPR020843">
    <property type="entry name" value="ER"/>
</dbReference>
<proteinExistence type="predicted"/>
<name>A0A4P9W324_9FUNG</name>
<dbReference type="Gene3D" id="3.90.180.10">
    <property type="entry name" value="Medium-chain alcohol dehydrogenases, catalytic domain"/>
    <property type="match status" value="1"/>
</dbReference>
<dbReference type="SMART" id="SM00829">
    <property type="entry name" value="PKS_ER"/>
    <property type="match status" value="1"/>
</dbReference>
<dbReference type="GO" id="GO:0016491">
    <property type="term" value="F:oxidoreductase activity"/>
    <property type="evidence" value="ECO:0007669"/>
    <property type="project" value="InterPro"/>
</dbReference>
<dbReference type="Gene3D" id="3.40.50.720">
    <property type="entry name" value="NAD(P)-binding Rossmann-like Domain"/>
    <property type="match status" value="1"/>
</dbReference>
<dbReference type="Proteomes" id="UP000269721">
    <property type="component" value="Unassembled WGS sequence"/>
</dbReference>
<dbReference type="PANTHER" id="PTHR43482:SF1">
    <property type="entry name" value="PROTEIN AST1-RELATED"/>
    <property type="match status" value="1"/>
</dbReference>
<evidence type="ECO:0000313" key="3">
    <source>
        <dbReference type="Proteomes" id="UP000269721"/>
    </source>
</evidence>
<keyword evidence="3" id="KW-1185">Reference proteome</keyword>
<sequence>HFAPVNVKAVFVNPIDYRVRSGSEQLDARLLVLGYDASGIVEDVGEDITLFKKGDEVIYAGVLGRQGSNASHQLVGERIVAIKPNTWTHEDAAALPLVSLTAWEGLIENLGIPISETENPKSLLYVPTTHSVGSLALTLASKVLKLKTIMATASRPATIAWVKKFGATHVINHNLPFSLPSVHYRLNVVSDRCPPSPLRSLCGGSTEKNVAAPVPLINPTGNISLIVPVECPLPFQDAFYKAVSLHWIFMFTKPLTDTRPETQGQILKEIAVLADSGVISRYNVTESHVFGEAALKSAHESGKAIGKIVLVRA</sequence>
<gene>
    <name evidence="2" type="ORF">BDK51DRAFT_17882</name>
</gene>